<name>F0ZRY9_DICPU</name>
<sequence length="129" mass="14811">MEAKSSPVPINTPEDKWGLWKAEWKTWWGDVLGNDTLKNQGLEERTKIRGHLRGTPMRKSPSFNEENLASSINIGVHGNKVENQSPYTGASTFFPEWKYPSFERNKYDDEILEKQREKTLDLRVGSGSL</sequence>
<dbReference type="OMA" id="SFERNKY"/>
<dbReference type="VEuPathDB" id="AmoebaDB:DICPUDRAFT_95074"/>
<keyword evidence="2" id="KW-1185">Reference proteome</keyword>
<organism evidence="1 2">
    <name type="scientific">Dictyostelium purpureum</name>
    <name type="common">Slime mold</name>
    <dbReference type="NCBI Taxonomy" id="5786"/>
    <lineage>
        <taxon>Eukaryota</taxon>
        <taxon>Amoebozoa</taxon>
        <taxon>Evosea</taxon>
        <taxon>Eumycetozoa</taxon>
        <taxon>Dictyostelia</taxon>
        <taxon>Dictyosteliales</taxon>
        <taxon>Dictyosteliaceae</taxon>
        <taxon>Dictyostelium</taxon>
    </lineage>
</organism>
<dbReference type="Proteomes" id="UP000001064">
    <property type="component" value="Unassembled WGS sequence"/>
</dbReference>
<dbReference type="FunCoup" id="F0ZRY9">
    <property type="interactions" value="373"/>
</dbReference>
<dbReference type="eggNOG" id="ENOG502RI4H">
    <property type="taxonomic scope" value="Eukaryota"/>
</dbReference>
<dbReference type="GeneID" id="10504536"/>
<proteinExistence type="predicted"/>
<dbReference type="EMBL" id="GL871149">
    <property type="protein sequence ID" value="EGC33279.1"/>
    <property type="molecule type" value="Genomic_DNA"/>
</dbReference>
<dbReference type="OrthoDB" id="15362at2759"/>
<evidence type="ECO:0000313" key="1">
    <source>
        <dbReference type="EMBL" id="EGC33279.1"/>
    </source>
</evidence>
<accession>F0ZRY9</accession>
<dbReference type="RefSeq" id="XP_003290180.1">
    <property type="nucleotide sequence ID" value="XM_003290132.1"/>
</dbReference>
<dbReference type="AlphaFoldDB" id="F0ZRY9"/>
<evidence type="ECO:0000313" key="2">
    <source>
        <dbReference type="Proteomes" id="UP000001064"/>
    </source>
</evidence>
<dbReference type="KEGG" id="dpp:DICPUDRAFT_95074"/>
<reference evidence="2" key="1">
    <citation type="journal article" date="2011" name="Genome Biol.">
        <title>Comparative genomics of the social amoebae Dictyostelium discoideum and Dictyostelium purpureum.</title>
        <authorList>
            <consortium name="US DOE Joint Genome Institute (JGI-PGF)"/>
            <person name="Sucgang R."/>
            <person name="Kuo A."/>
            <person name="Tian X."/>
            <person name="Salerno W."/>
            <person name="Parikh A."/>
            <person name="Feasley C.L."/>
            <person name="Dalin E."/>
            <person name="Tu H."/>
            <person name="Huang E."/>
            <person name="Barry K."/>
            <person name="Lindquist E."/>
            <person name="Shapiro H."/>
            <person name="Bruce D."/>
            <person name="Schmutz J."/>
            <person name="Salamov A."/>
            <person name="Fey P."/>
            <person name="Gaudet P."/>
            <person name="Anjard C."/>
            <person name="Babu M.M."/>
            <person name="Basu S."/>
            <person name="Bushmanova Y."/>
            <person name="van der Wel H."/>
            <person name="Katoh-Kurasawa M."/>
            <person name="Dinh C."/>
            <person name="Coutinho P.M."/>
            <person name="Saito T."/>
            <person name="Elias M."/>
            <person name="Schaap P."/>
            <person name="Kay R.R."/>
            <person name="Henrissat B."/>
            <person name="Eichinger L."/>
            <person name="Rivero F."/>
            <person name="Putnam N.H."/>
            <person name="West C.M."/>
            <person name="Loomis W.F."/>
            <person name="Chisholm R.L."/>
            <person name="Shaulsky G."/>
            <person name="Strassmann J.E."/>
            <person name="Queller D.C."/>
            <person name="Kuspa A."/>
            <person name="Grigoriev I.V."/>
        </authorList>
    </citation>
    <scope>NUCLEOTIDE SEQUENCE [LARGE SCALE GENOMIC DNA]</scope>
    <source>
        <strain evidence="2">QSDP1</strain>
    </source>
</reference>
<gene>
    <name evidence="1" type="ORF">DICPUDRAFT_95074</name>
</gene>
<protein>
    <submittedName>
        <fullName evidence="1">Uncharacterized protein</fullName>
    </submittedName>
</protein>
<dbReference type="InParanoid" id="F0ZRY9"/>